<dbReference type="EMBL" id="BOMN01000015">
    <property type="protein sequence ID" value="GIE18179.1"/>
    <property type="molecule type" value="Genomic_DNA"/>
</dbReference>
<dbReference type="InterPro" id="IPR007349">
    <property type="entry name" value="DUF418"/>
</dbReference>
<dbReference type="InterPro" id="IPR052529">
    <property type="entry name" value="Bact_Transport_Assoc"/>
</dbReference>
<evidence type="ECO:0000313" key="3">
    <source>
        <dbReference type="EMBL" id="GIE18179.1"/>
    </source>
</evidence>
<dbReference type="PANTHER" id="PTHR30590">
    <property type="entry name" value="INNER MEMBRANE PROTEIN"/>
    <property type="match status" value="1"/>
</dbReference>
<dbReference type="RefSeq" id="WP_203835452.1">
    <property type="nucleotide sequence ID" value="NZ_BAAATV010000004.1"/>
</dbReference>
<keyword evidence="1" id="KW-1133">Transmembrane helix</keyword>
<name>A0ABQ3ZI25_9ACTN</name>
<reference evidence="3 4" key="1">
    <citation type="submission" date="2021-01" db="EMBL/GenBank/DDBJ databases">
        <title>Whole genome shotgun sequence of Actinoplanes humidus NBRC 14915.</title>
        <authorList>
            <person name="Komaki H."/>
            <person name="Tamura T."/>
        </authorList>
    </citation>
    <scope>NUCLEOTIDE SEQUENCE [LARGE SCALE GENOMIC DNA]</scope>
    <source>
        <strain evidence="3 4">NBRC 14915</strain>
    </source>
</reference>
<proteinExistence type="predicted"/>
<dbReference type="Proteomes" id="UP000603200">
    <property type="component" value="Unassembled WGS sequence"/>
</dbReference>
<keyword evidence="1" id="KW-0812">Transmembrane</keyword>
<evidence type="ECO:0000313" key="4">
    <source>
        <dbReference type="Proteomes" id="UP000603200"/>
    </source>
</evidence>
<feature type="transmembrane region" description="Helical" evidence="1">
    <location>
        <begin position="142"/>
        <end position="166"/>
    </location>
</feature>
<evidence type="ECO:0000259" key="2">
    <source>
        <dbReference type="Pfam" id="PF04235"/>
    </source>
</evidence>
<feature type="transmembrane region" description="Helical" evidence="1">
    <location>
        <begin position="212"/>
        <end position="232"/>
    </location>
</feature>
<gene>
    <name evidence="3" type="ORF">Ahu01nite_012810</name>
</gene>
<feature type="transmembrane region" description="Helical" evidence="1">
    <location>
        <begin position="64"/>
        <end position="86"/>
    </location>
</feature>
<feature type="transmembrane region" description="Helical" evidence="1">
    <location>
        <begin position="12"/>
        <end position="33"/>
    </location>
</feature>
<organism evidence="3 4">
    <name type="scientific">Winogradskya humida</name>
    <dbReference type="NCBI Taxonomy" id="113566"/>
    <lineage>
        <taxon>Bacteria</taxon>
        <taxon>Bacillati</taxon>
        <taxon>Actinomycetota</taxon>
        <taxon>Actinomycetes</taxon>
        <taxon>Micromonosporales</taxon>
        <taxon>Micromonosporaceae</taxon>
        <taxon>Winogradskya</taxon>
    </lineage>
</organism>
<feature type="transmembrane region" description="Helical" evidence="1">
    <location>
        <begin position="252"/>
        <end position="271"/>
    </location>
</feature>
<feature type="transmembrane region" description="Helical" evidence="1">
    <location>
        <begin position="98"/>
        <end position="122"/>
    </location>
</feature>
<feature type="domain" description="DUF418" evidence="2">
    <location>
        <begin position="172"/>
        <end position="317"/>
    </location>
</feature>
<sequence>MNPELPRARQRVVALDALRGFALCGILLVNLPWQIITVDMPYGPPAGGMYPIAEVLEYTVSGRFFPIFSFLFGVSFALFLDSAAIRARHPRVVLLRRLLVLGVLGAVHQLVHHGEALLPYAIVGLLVLMPASWLPRWALGPAAGLAIAGGVVLGGGIVLIPGMFLLGLAAVRYGGIDTLDARRRRLMVLFVVAAVAIVPASVWQHQSPDGEGAAVAGLVGAVLYSTALLLLLGSRAGVLPGRILAPLGRMALTNYVGATLIVIATAPLLGLHHSSAYGRMLALAAVILAAQAWFSGYWLARHRYGPLEGVWRRLTWWSRQETPRSAAGTLSS</sequence>
<feature type="transmembrane region" description="Helical" evidence="1">
    <location>
        <begin position="277"/>
        <end position="300"/>
    </location>
</feature>
<comment type="caution">
    <text evidence="3">The sequence shown here is derived from an EMBL/GenBank/DDBJ whole genome shotgun (WGS) entry which is preliminary data.</text>
</comment>
<dbReference type="Pfam" id="PF04235">
    <property type="entry name" value="DUF418"/>
    <property type="match status" value="1"/>
</dbReference>
<accession>A0ABQ3ZI25</accession>
<keyword evidence="4" id="KW-1185">Reference proteome</keyword>
<dbReference type="PANTHER" id="PTHR30590:SF3">
    <property type="entry name" value="HYPOTHETICAL MEMBRANE SPANNING PROTEIN"/>
    <property type="match status" value="1"/>
</dbReference>
<evidence type="ECO:0000256" key="1">
    <source>
        <dbReference type="SAM" id="Phobius"/>
    </source>
</evidence>
<keyword evidence="1" id="KW-0472">Membrane</keyword>
<feature type="transmembrane region" description="Helical" evidence="1">
    <location>
        <begin position="186"/>
        <end position="206"/>
    </location>
</feature>
<protein>
    <recommendedName>
        <fullName evidence="2">DUF418 domain-containing protein</fullName>
    </recommendedName>
</protein>